<organism evidence="1 2">
    <name type="scientific">Hungatella hathewayi</name>
    <dbReference type="NCBI Taxonomy" id="154046"/>
    <lineage>
        <taxon>Bacteria</taxon>
        <taxon>Bacillati</taxon>
        <taxon>Bacillota</taxon>
        <taxon>Clostridia</taxon>
        <taxon>Lachnospirales</taxon>
        <taxon>Lachnospiraceae</taxon>
        <taxon>Hungatella</taxon>
    </lineage>
</organism>
<sequence>MRQVKEEVCLYYMGFGICARGLHADKKGCCAGCSQYKASGVKIGKKSKVVTGKRA</sequence>
<protein>
    <submittedName>
        <fullName evidence="1">Uncharacterized protein</fullName>
    </submittedName>
</protein>
<dbReference type="EMBL" id="CYZE01000023">
    <property type="protein sequence ID" value="CUP28128.1"/>
    <property type="molecule type" value="Genomic_DNA"/>
</dbReference>
<reference evidence="1 2" key="1">
    <citation type="submission" date="2015-09" db="EMBL/GenBank/DDBJ databases">
        <authorList>
            <consortium name="Pathogen Informatics"/>
        </authorList>
    </citation>
    <scope>NUCLEOTIDE SEQUENCE [LARGE SCALE GENOMIC DNA]</scope>
    <source>
        <strain evidence="1 2">2789STDY5608850</strain>
    </source>
</reference>
<evidence type="ECO:0000313" key="1">
    <source>
        <dbReference type="EMBL" id="CUP28128.1"/>
    </source>
</evidence>
<proteinExistence type="predicted"/>
<dbReference type="Proteomes" id="UP000095651">
    <property type="component" value="Unassembled WGS sequence"/>
</dbReference>
<dbReference type="RefSeq" id="WP_002605338.1">
    <property type="nucleotide sequence ID" value="NZ_CABIXC010000023.1"/>
</dbReference>
<gene>
    <name evidence="1" type="ORF">ERS852407_05512</name>
</gene>
<name>A0A174M1S6_9FIRM</name>
<accession>A0A174M1S6</accession>
<dbReference type="AlphaFoldDB" id="A0A174M1S6"/>
<evidence type="ECO:0000313" key="2">
    <source>
        <dbReference type="Proteomes" id="UP000095651"/>
    </source>
</evidence>